<accession>A0A5S6QX19</accession>
<dbReference type="Proteomes" id="UP000046395">
    <property type="component" value="Unassembled WGS sequence"/>
</dbReference>
<feature type="domain" description="SCP" evidence="2">
    <location>
        <begin position="57"/>
        <end position="168"/>
    </location>
</feature>
<dbReference type="InterPro" id="IPR035940">
    <property type="entry name" value="CAP_sf"/>
</dbReference>
<feature type="chain" id="PRO_5024373726" evidence="1">
    <location>
        <begin position="20"/>
        <end position="362"/>
    </location>
</feature>
<dbReference type="WBParaSite" id="TMUE_3000011966.1">
    <property type="protein sequence ID" value="TMUE_3000011966.1"/>
    <property type="gene ID" value="WBGene00289144"/>
</dbReference>
<evidence type="ECO:0000313" key="4">
    <source>
        <dbReference type="WBParaSite" id="TMUE_3000011966.1"/>
    </source>
</evidence>
<dbReference type="SMR" id="A0A5S6QX19"/>
<protein>
    <submittedName>
        <fullName evidence="4">SCP domain-containing protein</fullName>
    </submittedName>
</protein>
<keyword evidence="3" id="KW-1185">Reference proteome</keyword>
<name>A0A5S6QX19_TRIMR</name>
<dbReference type="InterPro" id="IPR014044">
    <property type="entry name" value="CAP_dom"/>
</dbReference>
<organism evidence="3 4">
    <name type="scientific">Trichuris muris</name>
    <name type="common">Mouse whipworm</name>
    <dbReference type="NCBI Taxonomy" id="70415"/>
    <lineage>
        <taxon>Eukaryota</taxon>
        <taxon>Metazoa</taxon>
        <taxon>Ecdysozoa</taxon>
        <taxon>Nematoda</taxon>
        <taxon>Enoplea</taxon>
        <taxon>Dorylaimia</taxon>
        <taxon>Trichinellida</taxon>
        <taxon>Trichuridae</taxon>
        <taxon>Trichuris</taxon>
    </lineage>
</organism>
<keyword evidence="1" id="KW-0732">Signal</keyword>
<evidence type="ECO:0000313" key="3">
    <source>
        <dbReference type="Proteomes" id="UP000046395"/>
    </source>
</evidence>
<evidence type="ECO:0000259" key="2">
    <source>
        <dbReference type="Pfam" id="PF00188"/>
    </source>
</evidence>
<dbReference type="SUPFAM" id="SSF55797">
    <property type="entry name" value="PR-1-like"/>
    <property type="match status" value="1"/>
</dbReference>
<dbReference type="AlphaFoldDB" id="A0A5S6QX19"/>
<sequence>MNWLILVSFTCFLFAYTDAQGTARPFNIIEQVTMLLLHNEKRTTTSGQINIQCFEEINEDMIAYAQSVANTCPTTLPTDSRYGLAMSSWEGEFTGIEEYVEDANSWMTYFDYENNGWGANGLPEPTAKEDNLFRQAFWYEAQELGCGRATCPPTQQGAESTTLVVCAYTYKQAADQRPYLVLPGGSPCMLCGSLKTCREDGLCCVSRNNGGGGGGGGAVPPLSGTCGSTPDNLVNLVRMWYAPTTTNYLLTDQMEISRIAALPGTTYNQAIGRVASATNTACPQLTPIYRIMRLSEGYQPKGIIGYAVRGENICGATIPIYEFYQAASGILQAQKDPDGLAVLHKRYGSWDWQGVTFWIWSL</sequence>
<dbReference type="STRING" id="70415.A0A5S6QX19"/>
<reference evidence="4" key="1">
    <citation type="submission" date="2019-12" db="UniProtKB">
        <authorList>
            <consortium name="WormBaseParasite"/>
        </authorList>
    </citation>
    <scope>IDENTIFICATION</scope>
</reference>
<feature type="signal peptide" evidence="1">
    <location>
        <begin position="1"/>
        <end position="19"/>
    </location>
</feature>
<dbReference type="Pfam" id="PF00188">
    <property type="entry name" value="CAP"/>
    <property type="match status" value="1"/>
</dbReference>
<dbReference type="Gene3D" id="3.40.33.10">
    <property type="entry name" value="CAP"/>
    <property type="match status" value="1"/>
</dbReference>
<evidence type="ECO:0000256" key="1">
    <source>
        <dbReference type="SAM" id="SignalP"/>
    </source>
</evidence>
<proteinExistence type="predicted"/>